<dbReference type="AlphaFoldDB" id="S4PVZ8"/>
<dbReference type="EMBL" id="GAIX01007663">
    <property type="protein sequence ID" value="JAA84897.1"/>
    <property type="molecule type" value="Transcribed_RNA"/>
</dbReference>
<organism evidence="1">
    <name type="scientific">Pararge aegeria</name>
    <name type="common">speckled wood butterfly</name>
    <dbReference type="NCBI Taxonomy" id="116150"/>
    <lineage>
        <taxon>Eukaryota</taxon>
        <taxon>Metazoa</taxon>
        <taxon>Ecdysozoa</taxon>
        <taxon>Arthropoda</taxon>
        <taxon>Hexapoda</taxon>
        <taxon>Insecta</taxon>
        <taxon>Pterygota</taxon>
        <taxon>Neoptera</taxon>
        <taxon>Endopterygota</taxon>
        <taxon>Lepidoptera</taxon>
        <taxon>Glossata</taxon>
        <taxon>Ditrysia</taxon>
        <taxon>Papilionoidea</taxon>
        <taxon>Nymphalidae</taxon>
        <taxon>Satyrinae</taxon>
        <taxon>Satyrini</taxon>
        <taxon>Parargina</taxon>
        <taxon>Pararge</taxon>
    </lineage>
</organism>
<sequence>MNSFRNENVWQWITQKLSVSKFSEIVNNVPLKSLKYYLGFHLRCSGPPDTYMGVGGIRQRLLPYLLVSFIIITKKMFLNVTESIRLYVFGVRLSFEYIFCIN</sequence>
<name>S4PVZ8_9NEOP</name>
<reference evidence="1" key="1">
    <citation type="journal article" date="2013" name="BMC Genomics">
        <title>Unscrambling butterfly oogenesis.</title>
        <authorList>
            <person name="Carter J.M."/>
            <person name="Baker S.C."/>
            <person name="Pink R."/>
            <person name="Carter D.R."/>
            <person name="Collins A."/>
            <person name="Tomlin J."/>
            <person name="Gibbs M."/>
            <person name="Breuker C.J."/>
        </authorList>
    </citation>
    <scope>NUCLEOTIDE SEQUENCE</scope>
    <source>
        <tissue evidence="1">Ovary</tissue>
    </source>
</reference>
<evidence type="ECO:0000313" key="1">
    <source>
        <dbReference type="EMBL" id="JAA84897.1"/>
    </source>
</evidence>
<protein>
    <submittedName>
        <fullName evidence="1">Uncharacterized protein</fullName>
    </submittedName>
</protein>
<accession>S4PVZ8</accession>
<reference evidence="1" key="2">
    <citation type="submission" date="2013-05" db="EMBL/GenBank/DDBJ databases">
        <authorList>
            <person name="Carter J.-M."/>
            <person name="Baker S.C."/>
            <person name="Pink R."/>
            <person name="Carter D.R.F."/>
            <person name="Collins A."/>
            <person name="Tomlin J."/>
            <person name="Gibbs M."/>
            <person name="Breuker C.J."/>
        </authorList>
    </citation>
    <scope>NUCLEOTIDE SEQUENCE</scope>
    <source>
        <tissue evidence="1">Ovary</tissue>
    </source>
</reference>
<proteinExistence type="predicted"/>